<evidence type="ECO:0000256" key="2">
    <source>
        <dbReference type="ARBA" id="ARBA00022690"/>
    </source>
</evidence>
<dbReference type="GO" id="GO:0005737">
    <property type="term" value="C:cytoplasm"/>
    <property type="evidence" value="ECO:0007669"/>
    <property type="project" value="TreeGrafter"/>
</dbReference>
<keyword evidence="6" id="KW-1185">Reference proteome</keyword>
<dbReference type="Proteomes" id="UP000194236">
    <property type="component" value="Unassembled WGS sequence"/>
</dbReference>
<keyword evidence="2" id="KW-0646">Protease inhibitor</keyword>
<dbReference type="GO" id="GO:0004869">
    <property type="term" value="F:cysteine-type endopeptidase inhibitor activity"/>
    <property type="evidence" value="ECO:0007669"/>
    <property type="project" value="UniProtKB-KW"/>
</dbReference>
<evidence type="ECO:0000256" key="1">
    <source>
        <dbReference type="ARBA" id="ARBA00009403"/>
    </source>
</evidence>
<evidence type="ECO:0000259" key="4">
    <source>
        <dbReference type="SMART" id="SM00043"/>
    </source>
</evidence>
<comment type="caution">
    <text evidence="5">The sequence shown here is derived from an EMBL/GenBank/DDBJ whole genome shotgun (WGS) entry which is preliminary data.</text>
</comment>
<dbReference type="InterPro" id="IPR046350">
    <property type="entry name" value="Cystatin_sf"/>
</dbReference>
<dbReference type="OrthoDB" id="6513972at2759"/>
<evidence type="ECO:0000256" key="3">
    <source>
        <dbReference type="ARBA" id="ARBA00022704"/>
    </source>
</evidence>
<comment type="similarity">
    <text evidence="1">Belongs to the cystatin family.</text>
</comment>
<dbReference type="Pfam" id="PF00031">
    <property type="entry name" value="Cystatin"/>
    <property type="match status" value="1"/>
</dbReference>
<dbReference type="AlphaFoldDB" id="A0A1Y3ASA9"/>
<dbReference type="InterPro" id="IPR000010">
    <property type="entry name" value="Cystatin_dom"/>
</dbReference>
<dbReference type="GO" id="GO:0031982">
    <property type="term" value="C:vesicle"/>
    <property type="evidence" value="ECO:0007669"/>
    <property type="project" value="TreeGrafter"/>
</dbReference>
<evidence type="ECO:0000313" key="6">
    <source>
        <dbReference type="Proteomes" id="UP000194236"/>
    </source>
</evidence>
<accession>A0A1Y3ASA9</accession>
<dbReference type="CDD" id="cd00042">
    <property type="entry name" value="CY"/>
    <property type="match status" value="1"/>
</dbReference>
<gene>
    <name evidence="5" type="ORF">BLA29_010632</name>
</gene>
<dbReference type="SMART" id="SM00043">
    <property type="entry name" value="CY"/>
    <property type="match status" value="1"/>
</dbReference>
<evidence type="ECO:0000313" key="5">
    <source>
        <dbReference type="EMBL" id="OTF70748.1"/>
    </source>
</evidence>
<dbReference type="PANTHER" id="PTHR46186:SF2">
    <property type="entry name" value="CYSTATIN"/>
    <property type="match status" value="1"/>
</dbReference>
<organism evidence="5 6">
    <name type="scientific">Euroglyphus maynei</name>
    <name type="common">Mayne's house dust mite</name>
    <dbReference type="NCBI Taxonomy" id="6958"/>
    <lineage>
        <taxon>Eukaryota</taxon>
        <taxon>Metazoa</taxon>
        <taxon>Ecdysozoa</taxon>
        <taxon>Arthropoda</taxon>
        <taxon>Chelicerata</taxon>
        <taxon>Arachnida</taxon>
        <taxon>Acari</taxon>
        <taxon>Acariformes</taxon>
        <taxon>Sarcoptiformes</taxon>
        <taxon>Astigmata</taxon>
        <taxon>Psoroptidia</taxon>
        <taxon>Analgoidea</taxon>
        <taxon>Pyroglyphidae</taxon>
        <taxon>Pyroglyphinae</taxon>
        <taxon>Euroglyphus</taxon>
    </lineage>
</organism>
<sequence>MAIHRNQKSGGYQKLDIHDGNLQEAVKKVEPQMNENLMYEPHLYRVERVLFAEYQLVAGIMYNTTFIFGETECNKSNAIDHNKSCEINGKRLECNAKIWIRSWDDFCKLMHFQCE</sequence>
<dbReference type="Gene3D" id="3.10.450.10">
    <property type="match status" value="1"/>
</dbReference>
<dbReference type="PANTHER" id="PTHR46186">
    <property type="entry name" value="CYSTATIN"/>
    <property type="match status" value="1"/>
</dbReference>
<feature type="domain" description="Cystatin" evidence="4">
    <location>
        <begin position="7"/>
        <end position="115"/>
    </location>
</feature>
<protein>
    <recommendedName>
        <fullName evidence="4">Cystatin domain-containing protein</fullName>
    </recommendedName>
</protein>
<dbReference type="GO" id="GO:0005615">
    <property type="term" value="C:extracellular space"/>
    <property type="evidence" value="ECO:0007669"/>
    <property type="project" value="TreeGrafter"/>
</dbReference>
<dbReference type="SUPFAM" id="SSF54403">
    <property type="entry name" value="Cystatin/monellin"/>
    <property type="match status" value="1"/>
</dbReference>
<reference evidence="5 6" key="1">
    <citation type="submission" date="2017-03" db="EMBL/GenBank/DDBJ databases">
        <title>Genome Survey of Euroglyphus maynei.</title>
        <authorList>
            <person name="Arlian L.G."/>
            <person name="Morgan M.S."/>
            <person name="Rider S.D."/>
        </authorList>
    </citation>
    <scope>NUCLEOTIDE SEQUENCE [LARGE SCALE GENOMIC DNA]</scope>
    <source>
        <strain evidence="5">Arlian Lab</strain>
        <tissue evidence="5">Whole body</tissue>
    </source>
</reference>
<keyword evidence="3" id="KW-0789">Thiol protease inhibitor</keyword>
<name>A0A1Y3ASA9_EURMA</name>
<dbReference type="EMBL" id="MUJZ01064160">
    <property type="protein sequence ID" value="OTF70748.1"/>
    <property type="molecule type" value="Genomic_DNA"/>
</dbReference>
<proteinExistence type="inferred from homology"/>